<sequence length="46" mass="5049">MPNMPNMPHFPAGAAYIKREISCELDGQKPCTLRQSNTQSGTRDVG</sequence>
<protein>
    <submittedName>
        <fullName evidence="1">Uncharacterized protein</fullName>
    </submittedName>
</protein>
<reference evidence="1" key="1">
    <citation type="journal article" date="2015" name="Nature">
        <title>Complex archaea that bridge the gap between prokaryotes and eukaryotes.</title>
        <authorList>
            <person name="Spang A."/>
            <person name="Saw J.H."/>
            <person name="Jorgensen S.L."/>
            <person name="Zaremba-Niedzwiedzka K."/>
            <person name="Martijn J."/>
            <person name="Lind A.E."/>
            <person name="van Eijk R."/>
            <person name="Schleper C."/>
            <person name="Guy L."/>
            <person name="Ettema T.J."/>
        </authorList>
    </citation>
    <scope>NUCLEOTIDE SEQUENCE</scope>
</reference>
<evidence type="ECO:0000313" key="1">
    <source>
        <dbReference type="EMBL" id="KKL81860.1"/>
    </source>
</evidence>
<proteinExistence type="predicted"/>
<gene>
    <name evidence="1" type="ORF">LCGC14_1990560</name>
</gene>
<accession>A0A0F9HJK1</accession>
<name>A0A0F9HJK1_9ZZZZ</name>
<dbReference type="EMBL" id="LAZR01022443">
    <property type="protein sequence ID" value="KKL81860.1"/>
    <property type="molecule type" value="Genomic_DNA"/>
</dbReference>
<dbReference type="AlphaFoldDB" id="A0A0F9HJK1"/>
<comment type="caution">
    <text evidence="1">The sequence shown here is derived from an EMBL/GenBank/DDBJ whole genome shotgun (WGS) entry which is preliminary data.</text>
</comment>
<organism evidence="1">
    <name type="scientific">marine sediment metagenome</name>
    <dbReference type="NCBI Taxonomy" id="412755"/>
    <lineage>
        <taxon>unclassified sequences</taxon>
        <taxon>metagenomes</taxon>
        <taxon>ecological metagenomes</taxon>
    </lineage>
</organism>